<evidence type="ECO:0000313" key="2">
    <source>
        <dbReference type="Proteomes" id="UP000735302"/>
    </source>
</evidence>
<organism evidence="1 2">
    <name type="scientific">Plakobranchus ocellatus</name>
    <dbReference type="NCBI Taxonomy" id="259542"/>
    <lineage>
        <taxon>Eukaryota</taxon>
        <taxon>Metazoa</taxon>
        <taxon>Spiralia</taxon>
        <taxon>Lophotrochozoa</taxon>
        <taxon>Mollusca</taxon>
        <taxon>Gastropoda</taxon>
        <taxon>Heterobranchia</taxon>
        <taxon>Euthyneura</taxon>
        <taxon>Panpulmonata</taxon>
        <taxon>Sacoglossa</taxon>
        <taxon>Placobranchoidea</taxon>
        <taxon>Plakobranchidae</taxon>
        <taxon>Plakobranchus</taxon>
    </lineage>
</organism>
<keyword evidence="2" id="KW-1185">Reference proteome</keyword>
<accession>A0AAV4CYJ2</accession>
<reference evidence="1 2" key="1">
    <citation type="journal article" date="2021" name="Elife">
        <title>Chloroplast acquisition without the gene transfer in kleptoplastic sea slugs, Plakobranchus ocellatus.</title>
        <authorList>
            <person name="Maeda T."/>
            <person name="Takahashi S."/>
            <person name="Yoshida T."/>
            <person name="Shimamura S."/>
            <person name="Takaki Y."/>
            <person name="Nagai Y."/>
            <person name="Toyoda A."/>
            <person name="Suzuki Y."/>
            <person name="Arimoto A."/>
            <person name="Ishii H."/>
            <person name="Satoh N."/>
            <person name="Nishiyama T."/>
            <person name="Hasebe M."/>
            <person name="Maruyama T."/>
            <person name="Minagawa J."/>
            <person name="Obokata J."/>
            <person name="Shigenobu S."/>
        </authorList>
    </citation>
    <scope>NUCLEOTIDE SEQUENCE [LARGE SCALE GENOMIC DNA]</scope>
</reference>
<dbReference type="Proteomes" id="UP000735302">
    <property type="component" value="Unassembled WGS sequence"/>
</dbReference>
<protein>
    <submittedName>
        <fullName evidence="1">Uncharacterized protein</fullName>
    </submittedName>
</protein>
<gene>
    <name evidence="1" type="ORF">PoB_006350600</name>
</gene>
<name>A0AAV4CYJ2_9GAST</name>
<sequence length="123" mass="13351">MERVDKKKRVRLCRMYRENTTPLDDGGSSSFSAIQGQLDRFTTVCPASGLLLLALDTIESTDATVALVLSLRTSNQVCGQDYWTATVCLSPSVICVQSFALNVSSNLQVSQTLIIHLLGGNIL</sequence>
<comment type="caution">
    <text evidence="1">The sequence shown here is derived from an EMBL/GenBank/DDBJ whole genome shotgun (WGS) entry which is preliminary data.</text>
</comment>
<dbReference type="EMBL" id="BLXT01007159">
    <property type="protein sequence ID" value="GFO37001.1"/>
    <property type="molecule type" value="Genomic_DNA"/>
</dbReference>
<evidence type="ECO:0000313" key="1">
    <source>
        <dbReference type="EMBL" id="GFO37001.1"/>
    </source>
</evidence>
<proteinExistence type="predicted"/>
<dbReference type="AlphaFoldDB" id="A0AAV4CYJ2"/>